<feature type="transmembrane region" description="Helical" evidence="2">
    <location>
        <begin position="567"/>
        <end position="585"/>
    </location>
</feature>
<feature type="transmembrane region" description="Helical" evidence="2">
    <location>
        <begin position="597"/>
        <end position="616"/>
    </location>
</feature>
<feature type="transmembrane region" description="Helical" evidence="2">
    <location>
        <begin position="487"/>
        <end position="512"/>
    </location>
</feature>
<dbReference type="InterPro" id="IPR018674">
    <property type="entry name" value="DUF2142_membrane"/>
</dbReference>
<dbReference type="Proteomes" id="UP000219565">
    <property type="component" value="Unassembled WGS sequence"/>
</dbReference>
<feature type="compositionally biased region" description="Low complexity" evidence="1">
    <location>
        <begin position="37"/>
        <end position="48"/>
    </location>
</feature>
<name>A0A285LQF0_9NOCA</name>
<feature type="transmembrane region" description="Helical" evidence="2">
    <location>
        <begin position="367"/>
        <end position="393"/>
    </location>
</feature>
<feature type="transmembrane region" description="Helical" evidence="2">
    <location>
        <begin position="315"/>
        <end position="335"/>
    </location>
</feature>
<dbReference type="AlphaFoldDB" id="A0A285LQF0"/>
<keyword evidence="4" id="KW-1185">Reference proteome</keyword>
<feature type="transmembrane region" description="Helical" evidence="2">
    <location>
        <begin position="532"/>
        <end position="560"/>
    </location>
</feature>
<keyword evidence="2" id="KW-0472">Membrane</keyword>
<reference evidence="4" key="1">
    <citation type="submission" date="2017-09" db="EMBL/GenBank/DDBJ databases">
        <authorList>
            <person name="Varghese N."/>
            <person name="Submissions S."/>
        </authorList>
    </citation>
    <scope>NUCLEOTIDE SEQUENCE [LARGE SCALE GENOMIC DNA]</scope>
    <source>
        <strain evidence="4">DSM 45537</strain>
    </source>
</reference>
<dbReference type="EMBL" id="OBEG01000004">
    <property type="protein sequence ID" value="SNY87139.1"/>
    <property type="molecule type" value="Genomic_DNA"/>
</dbReference>
<proteinExistence type="predicted"/>
<dbReference type="RefSeq" id="WP_245910235.1">
    <property type="nucleotide sequence ID" value="NZ_OBEG01000004.1"/>
</dbReference>
<dbReference type="STRING" id="1379680.GCA_001612615_03666"/>
<sequence>MTTSADRGSTVGADAQSNGHERDANGSVKSADGTKVAPGAEESAAAPGTEQPAATREEDAADSTTIADAPDAKQAESEPESADSTKVAFGAEQAVASREEDATDSTPHTEAPKTKQGEREEDSPSPRAVGTLRKTGRAIVTRFGAATVAFAVITALFGSLFAVLSPPFWGHDEITQFGRAYQVAYGGFLPQKIQDDRGIAYGGDVPANVDALMGYAFDDYRQNPEEPGAMVADPGAYDRLKSAPVDSPMKPVWFTNTAAYSPVPYVPAAVGIRAAALFDLDVGGMVTLTRLAGLLAYLIVVGFGLYALRAHRVQWLAFTVAVLPIAVFQAGTVTADTLTNALAIMVSALLIKALFLGNGLSRTETVALLGATLLLPVSKPTYVLLAMLVVLVPVDRFGFFGGAAVSGFHWRRLVPWAFAAAGALAFAVWMKIAAPTGDGMSLMRPPHQWGTVKPGEQLGEILGDPLHFLSVFGDSISYRDQRWFTQFFGELGFAYIDVPAVAVLACLLAFAVSVGIADRMNPRTATFVRTSVVALTVAASVAMIYVTLYMSFTPVGYYIIDGVQGRYFVPLALVAFAALLRWMPLRLTDARGKTPTWGPAVTIVIASSVALIASVAKYSTIVWG</sequence>
<protein>
    <submittedName>
        <fullName evidence="3">Predicted membrane protein</fullName>
    </submittedName>
</protein>
<evidence type="ECO:0000313" key="4">
    <source>
        <dbReference type="Proteomes" id="UP000219565"/>
    </source>
</evidence>
<feature type="region of interest" description="Disordered" evidence="1">
    <location>
        <begin position="1"/>
        <end position="130"/>
    </location>
</feature>
<evidence type="ECO:0000256" key="1">
    <source>
        <dbReference type="SAM" id="MobiDB-lite"/>
    </source>
</evidence>
<feature type="transmembrane region" description="Helical" evidence="2">
    <location>
        <begin position="288"/>
        <end position="308"/>
    </location>
</feature>
<feature type="compositionally biased region" description="Basic and acidic residues" evidence="1">
    <location>
        <begin position="110"/>
        <end position="124"/>
    </location>
</feature>
<evidence type="ECO:0000313" key="3">
    <source>
        <dbReference type="EMBL" id="SNY87139.1"/>
    </source>
</evidence>
<dbReference type="Pfam" id="PF09913">
    <property type="entry name" value="DUF2142"/>
    <property type="match status" value="1"/>
</dbReference>
<evidence type="ECO:0000256" key="2">
    <source>
        <dbReference type="SAM" id="Phobius"/>
    </source>
</evidence>
<gene>
    <name evidence="3" type="ORF">SAMN04244553_4078</name>
</gene>
<accession>A0A285LQF0</accession>
<feature type="transmembrane region" description="Helical" evidence="2">
    <location>
        <begin position="413"/>
        <end position="434"/>
    </location>
</feature>
<feature type="transmembrane region" description="Helical" evidence="2">
    <location>
        <begin position="143"/>
        <end position="164"/>
    </location>
</feature>
<organism evidence="3 4">
    <name type="scientific">Nocardia amikacinitolerans</name>
    <dbReference type="NCBI Taxonomy" id="756689"/>
    <lineage>
        <taxon>Bacteria</taxon>
        <taxon>Bacillati</taxon>
        <taxon>Actinomycetota</taxon>
        <taxon>Actinomycetes</taxon>
        <taxon>Mycobacteriales</taxon>
        <taxon>Nocardiaceae</taxon>
        <taxon>Nocardia</taxon>
    </lineage>
</organism>
<keyword evidence="2" id="KW-1133">Transmembrane helix</keyword>
<keyword evidence="2" id="KW-0812">Transmembrane</keyword>